<evidence type="ECO:0000313" key="2">
    <source>
        <dbReference type="Proteomes" id="UP000699462"/>
    </source>
</evidence>
<proteinExistence type="predicted"/>
<dbReference type="EMBL" id="JTDF01003402">
    <property type="protein sequence ID" value="KAF8567831.1"/>
    <property type="molecule type" value="Genomic_DNA"/>
</dbReference>
<name>A0A8T0DM84_9TREM</name>
<dbReference type="AlphaFoldDB" id="A0A8T0DM84"/>
<dbReference type="OrthoDB" id="6272836at2759"/>
<organism evidence="1 2">
    <name type="scientific">Paragonimus westermani</name>
    <dbReference type="NCBI Taxonomy" id="34504"/>
    <lineage>
        <taxon>Eukaryota</taxon>
        <taxon>Metazoa</taxon>
        <taxon>Spiralia</taxon>
        <taxon>Lophotrochozoa</taxon>
        <taxon>Platyhelminthes</taxon>
        <taxon>Trematoda</taxon>
        <taxon>Digenea</taxon>
        <taxon>Plagiorchiida</taxon>
        <taxon>Troglotremata</taxon>
        <taxon>Troglotrematidae</taxon>
        <taxon>Paragonimus</taxon>
    </lineage>
</organism>
<dbReference type="Proteomes" id="UP000699462">
    <property type="component" value="Unassembled WGS sequence"/>
</dbReference>
<sequence length="216" mass="25321">MPFKIPRSEISRRNSEDKINSESLFFLGKTGSQEKCSSSQQTNSSLFSREEFEDSYSQSQSDDSQCFWTSLRKIWSHEDTFEENQELKLPFENAEEFQRPFSSLVLELQQSSRDVEDTIKNLELSTYFKGEKEDSGKSMSEYGQLLLAVCILTQEILQYARSIQAFNERFNRKIQNCQNVIIIRSRNFRIKYLEDITNAHLRLRTAVKEISENCTE</sequence>
<gene>
    <name evidence="1" type="ORF">P879_07493</name>
</gene>
<accession>A0A8T0DM84</accession>
<reference evidence="1 2" key="1">
    <citation type="submission" date="2019-07" db="EMBL/GenBank/DDBJ databases">
        <title>Annotation for the trematode Paragonimus westermani.</title>
        <authorList>
            <person name="Choi Y.-J."/>
        </authorList>
    </citation>
    <scope>NUCLEOTIDE SEQUENCE [LARGE SCALE GENOMIC DNA]</scope>
    <source>
        <strain evidence="1">180907_Pwestermani</strain>
    </source>
</reference>
<comment type="caution">
    <text evidence="1">The sequence shown here is derived from an EMBL/GenBank/DDBJ whole genome shotgun (WGS) entry which is preliminary data.</text>
</comment>
<evidence type="ECO:0000313" key="1">
    <source>
        <dbReference type="EMBL" id="KAF8567831.1"/>
    </source>
</evidence>
<protein>
    <submittedName>
        <fullName evidence="1">Uncharacterized protein</fullName>
    </submittedName>
</protein>
<keyword evidence="2" id="KW-1185">Reference proteome</keyword>